<reference evidence="2 3" key="1">
    <citation type="journal article" date="2023" name="Mol. Biol. Evol.">
        <title>Genomics of Secondarily Temperate Adaptation in the Only Non-Antarctic Icefish.</title>
        <authorList>
            <person name="Rivera-Colon A.G."/>
            <person name="Rayamajhi N."/>
            <person name="Minhas B.F."/>
            <person name="Madrigal G."/>
            <person name="Bilyk K.T."/>
            <person name="Yoon V."/>
            <person name="Hune M."/>
            <person name="Gregory S."/>
            <person name="Cheng C.H.C."/>
            <person name="Catchen J.M."/>
        </authorList>
    </citation>
    <scope>NUCLEOTIDE SEQUENCE [LARGE SCALE GENOMIC DNA]</scope>
    <source>
        <strain evidence="2">JC2023a</strain>
    </source>
</reference>
<evidence type="ECO:0000313" key="3">
    <source>
        <dbReference type="Proteomes" id="UP001335648"/>
    </source>
</evidence>
<evidence type="ECO:0000313" key="2">
    <source>
        <dbReference type="EMBL" id="KAK5909755.1"/>
    </source>
</evidence>
<name>A0AAN8CT38_9TELE</name>
<accession>A0AAN8CT38</accession>
<sequence>MASVRPDHIQGLPANCSDMSDMPVCLVTSPLLQCNKGWAHSPLELRALVARRDLRRDGAPDSRPRVHPQTSFQSSPPSSSSS</sequence>
<dbReference type="EMBL" id="JAULUE010002048">
    <property type="protein sequence ID" value="KAK5909755.1"/>
    <property type="molecule type" value="Genomic_DNA"/>
</dbReference>
<feature type="region of interest" description="Disordered" evidence="1">
    <location>
        <begin position="55"/>
        <end position="82"/>
    </location>
</feature>
<comment type="caution">
    <text evidence="2">The sequence shown here is derived from an EMBL/GenBank/DDBJ whole genome shotgun (WGS) entry which is preliminary data.</text>
</comment>
<dbReference type="Proteomes" id="UP001335648">
    <property type="component" value="Unassembled WGS sequence"/>
</dbReference>
<proteinExistence type="predicted"/>
<evidence type="ECO:0000256" key="1">
    <source>
        <dbReference type="SAM" id="MobiDB-lite"/>
    </source>
</evidence>
<dbReference type="AlphaFoldDB" id="A0AAN8CT38"/>
<gene>
    <name evidence="2" type="ORF">CesoFtcFv8_003656</name>
</gene>
<feature type="compositionally biased region" description="Basic and acidic residues" evidence="1">
    <location>
        <begin position="55"/>
        <end position="64"/>
    </location>
</feature>
<protein>
    <submittedName>
        <fullName evidence="2">Uncharacterized protein</fullName>
    </submittedName>
</protein>
<keyword evidence="3" id="KW-1185">Reference proteome</keyword>
<organism evidence="2 3">
    <name type="scientific">Champsocephalus esox</name>
    <name type="common">pike icefish</name>
    <dbReference type="NCBI Taxonomy" id="159716"/>
    <lineage>
        <taxon>Eukaryota</taxon>
        <taxon>Metazoa</taxon>
        <taxon>Chordata</taxon>
        <taxon>Craniata</taxon>
        <taxon>Vertebrata</taxon>
        <taxon>Euteleostomi</taxon>
        <taxon>Actinopterygii</taxon>
        <taxon>Neopterygii</taxon>
        <taxon>Teleostei</taxon>
        <taxon>Neoteleostei</taxon>
        <taxon>Acanthomorphata</taxon>
        <taxon>Eupercaria</taxon>
        <taxon>Perciformes</taxon>
        <taxon>Notothenioidei</taxon>
        <taxon>Channichthyidae</taxon>
        <taxon>Champsocephalus</taxon>
    </lineage>
</organism>